<proteinExistence type="inferred from homology"/>
<dbReference type="PANTHER" id="PTHR42756:SF1">
    <property type="entry name" value="TRANSCRIPTIONAL REPRESSOR OF EMRAB OPERON"/>
    <property type="match status" value="1"/>
</dbReference>
<organism evidence="10 11">
    <name type="scientific">Catenulispora pinistramenti</name>
    <dbReference type="NCBI Taxonomy" id="2705254"/>
    <lineage>
        <taxon>Bacteria</taxon>
        <taxon>Bacillati</taxon>
        <taxon>Actinomycetota</taxon>
        <taxon>Actinomycetes</taxon>
        <taxon>Catenulisporales</taxon>
        <taxon>Catenulisporaceae</taxon>
        <taxon>Catenulispora</taxon>
    </lineage>
</organism>
<feature type="region of interest" description="Disordered" evidence="8">
    <location>
        <begin position="124"/>
        <end position="145"/>
    </location>
</feature>
<evidence type="ECO:0000256" key="4">
    <source>
        <dbReference type="ARBA" id="ARBA00023163"/>
    </source>
</evidence>
<accession>A0ABS5KTE1</accession>
<comment type="caution">
    <text evidence="10">The sequence shown here is derived from an EMBL/GenBank/DDBJ whole genome shotgun (WGS) entry which is preliminary data.</text>
</comment>
<evidence type="ECO:0000256" key="2">
    <source>
        <dbReference type="ARBA" id="ARBA00023015"/>
    </source>
</evidence>
<evidence type="ECO:0000256" key="1">
    <source>
        <dbReference type="ARBA" id="ARBA00004496"/>
    </source>
</evidence>
<keyword evidence="2" id="KW-0805">Transcription regulation</keyword>
<keyword evidence="4" id="KW-0804">Transcription</keyword>
<dbReference type="Pfam" id="PF22381">
    <property type="entry name" value="Staph_reg_Sar_Rot"/>
    <property type="match status" value="1"/>
</dbReference>
<dbReference type="EMBL" id="JAAFYZ010000068">
    <property type="protein sequence ID" value="MBS2549280.1"/>
    <property type="molecule type" value="Genomic_DNA"/>
</dbReference>
<evidence type="ECO:0000313" key="10">
    <source>
        <dbReference type="EMBL" id="MBS2549280.1"/>
    </source>
</evidence>
<sequence length="145" mass="16020">MRRSRASYAHRDSGLSFPQLTLLEPLMREERMPVGRLAAGADVSVPTATRMLKQLEVKGVVVRERSAEDERQVLVSLTEDGAVKLATMRDRLRERQARSFEVFTPEERVQFVALTRRLTEFITGADKAEGAGGDGTGDGTENEGA</sequence>
<evidence type="ECO:0000256" key="6">
    <source>
        <dbReference type="ARBA" id="ARBA00047188"/>
    </source>
</evidence>
<dbReference type="InterPro" id="IPR055166">
    <property type="entry name" value="Transc_reg_Sar_Rot_HTH"/>
</dbReference>
<feature type="domain" description="HTH marR-type" evidence="9">
    <location>
        <begin position="1"/>
        <end position="120"/>
    </location>
</feature>
<dbReference type="PROSITE" id="PS50995">
    <property type="entry name" value="HTH_MARR_2"/>
    <property type="match status" value="1"/>
</dbReference>
<evidence type="ECO:0000313" key="11">
    <source>
        <dbReference type="Proteomes" id="UP000730482"/>
    </source>
</evidence>
<dbReference type="SUPFAM" id="SSF46785">
    <property type="entry name" value="Winged helix' DNA-binding domain"/>
    <property type="match status" value="1"/>
</dbReference>
<dbReference type="Proteomes" id="UP000730482">
    <property type="component" value="Unassembled WGS sequence"/>
</dbReference>
<keyword evidence="11" id="KW-1185">Reference proteome</keyword>
<dbReference type="InterPro" id="IPR000835">
    <property type="entry name" value="HTH_MarR-typ"/>
</dbReference>
<dbReference type="InterPro" id="IPR036390">
    <property type="entry name" value="WH_DNA-bd_sf"/>
</dbReference>
<name>A0ABS5KTE1_9ACTN</name>
<keyword evidence="3" id="KW-0238">DNA-binding</keyword>
<evidence type="ECO:0000256" key="3">
    <source>
        <dbReference type="ARBA" id="ARBA00023125"/>
    </source>
</evidence>
<evidence type="ECO:0000256" key="8">
    <source>
        <dbReference type="SAM" id="MobiDB-lite"/>
    </source>
</evidence>
<protein>
    <recommendedName>
        <fullName evidence="6">HTH-type transcriptional regulator SarZ</fullName>
    </recommendedName>
    <alternativeName>
        <fullName evidence="7">Staphylococcal accessory regulator Z</fullName>
    </alternativeName>
</protein>
<reference evidence="10 11" key="1">
    <citation type="submission" date="2020-02" db="EMBL/GenBank/DDBJ databases">
        <title>Acidophilic actinobacteria isolated from forest soil.</title>
        <authorList>
            <person name="Golinska P."/>
        </authorList>
    </citation>
    <scope>NUCLEOTIDE SEQUENCE [LARGE SCALE GENOMIC DNA]</scope>
    <source>
        <strain evidence="10 11">NL8</strain>
    </source>
</reference>
<dbReference type="InterPro" id="IPR036388">
    <property type="entry name" value="WH-like_DNA-bd_sf"/>
</dbReference>
<dbReference type="PRINTS" id="PR00598">
    <property type="entry name" value="HTHMARR"/>
</dbReference>
<comment type="subcellular location">
    <subcellularLocation>
        <location evidence="1">Cytoplasm</location>
    </subcellularLocation>
</comment>
<dbReference type="PANTHER" id="PTHR42756">
    <property type="entry name" value="TRANSCRIPTIONAL REGULATOR, MARR"/>
    <property type="match status" value="1"/>
</dbReference>
<evidence type="ECO:0000259" key="9">
    <source>
        <dbReference type="PROSITE" id="PS50995"/>
    </source>
</evidence>
<dbReference type="Gene3D" id="1.10.10.10">
    <property type="entry name" value="Winged helix-like DNA-binding domain superfamily/Winged helix DNA-binding domain"/>
    <property type="match status" value="1"/>
</dbReference>
<gene>
    <name evidence="10" type="ORF">KGQ19_20665</name>
</gene>
<evidence type="ECO:0000256" key="7">
    <source>
        <dbReference type="ARBA" id="ARBA00047207"/>
    </source>
</evidence>
<dbReference type="SMART" id="SM00347">
    <property type="entry name" value="HTH_MARR"/>
    <property type="match status" value="1"/>
</dbReference>
<comment type="similarity">
    <text evidence="5">Belongs to the SarZ family.</text>
</comment>
<evidence type="ECO:0000256" key="5">
    <source>
        <dbReference type="ARBA" id="ARBA00046337"/>
    </source>
</evidence>